<dbReference type="AlphaFoldDB" id="A0AAW6EKS0"/>
<dbReference type="EMBL" id="JAQMLU010000013">
    <property type="protein sequence ID" value="MDB8750487.1"/>
    <property type="molecule type" value="Genomic_DNA"/>
</dbReference>
<dbReference type="Pfam" id="PF00574">
    <property type="entry name" value="CLP_protease"/>
    <property type="match status" value="1"/>
</dbReference>
<proteinExistence type="inferred from homology"/>
<dbReference type="PRINTS" id="PR00127">
    <property type="entry name" value="CLPPROTEASEP"/>
</dbReference>
<protein>
    <recommendedName>
        <fullName evidence="2">ATP-dependent Clp protease proteolytic subunit</fullName>
    </recommendedName>
</protein>
<organism evidence="3 4">
    <name type="scientific">Ruminococcus bicirculans</name>
    <name type="common">ex Wegman et al. 2014</name>
    <dbReference type="NCBI Taxonomy" id="1160721"/>
    <lineage>
        <taxon>Bacteria</taxon>
        <taxon>Bacillati</taxon>
        <taxon>Bacillota</taxon>
        <taxon>Clostridia</taxon>
        <taxon>Eubacteriales</taxon>
        <taxon>Oscillospiraceae</taxon>
        <taxon>Ruminococcus</taxon>
    </lineage>
</organism>
<dbReference type="GO" id="GO:0004252">
    <property type="term" value="F:serine-type endopeptidase activity"/>
    <property type="evidence" value="ECO:0007669"/>
    <property type="project" value="InterPro"/>
</dbReference>
<evidence type="ECO:0000256" key="2">
    <source>
        <dbReference type="RuleBase" id="RU003567"/>
    </source>
</evidence>
<keyword evidence="3" id="KW-0645">Protease</keyword>
<dbReference type="PANTHER" id="PTHR10381:SF11">
    <property type="entry name" value="ATP-DEPENDENT CLP PROTEASE PROTEOLYTIC SUBUNIT, MITOCHONDRIAL"/>
    <property type="match status" value="1"/>
</dbReference>
<evidence type="ECO:0000313" key="3">
    <source>
        <dbReference type="EMBL" id="MDB8750487.1"/>
    </source>
</evidence>
<comment type="caution">
    <text evidence="3">The sequence shown here is derived from an EMBL/GenBank/DDBJ whole genome shotgun (WGS) entry which is preliminary data.</text>
</comment>
<evidence type="ECO:0000256" key="1">
    <source>
        <dbReference type="ARBA" id="ARBA00007039"/>
    </source>
</evidence>
<comment type="similarity">
    <text evidence="1 2">Belongs to the peptidase S14 family.</text>
</comment>
<dbReference type="InterPro" id="IPR023562">
    <property type="entry name" value="ClpP/TepA"/>
</dbReference>
<dbReference type="InterPro" id="IPR001907">
    <property type="entry name" value="ClpP"/>
</dbReference>
<keyword evidence="3" id="KW-0378">Hydrolase</keyword>
<dbReference type="GO" id="GO:0009368">
    <property type="term" value="C:endopeptidase Clp complex"/>
    <property type="evidence" value="ECO:0007669"/>
    <property type="project" value="TreeGrafter"/>
</dbReference>
<dbReference type="SUPFAM" id="SSF52096">
    <property type="entry name" value="ClpP/crotonase"/>
    <property type="match status" value="1"/>
</dbReference>
<sequence>MNVQVKSSSGITLVPMDARLLADRKVFVEGEINQEKACLFIKQILLLCKEDSSKPIDVLINSPGGEISSGLLMYDCIQSCKTPIRMYCMGTAYSMGALLFASGNHGRYMFPHSELMLHEPLLGNRVGGNASSIRSISDSLMETRNKMNQILAKHTGRTVKEIEEATSFDHYYRPEESVDFGLADEIVNFDKLMEG</sequence>
<dbReference type="GO" id="GO:0006515">
    <property type="term" value="P:protein quality control for misfolded or incompletely synthesized proteins"/>
    <property type="evidence" value="ECO:0007669"/>
    <property type="project" value="TreeGrafter"/>
</dbReference>
<dbReference type="Gene3D" id="3.90.226.10">
    <property type="entry name" value="2-enoyl-CoA Hydratase, Chain A, domain 1"/>
    <property type="match status" value="1"/>
</dbReference>
<reference evidence="3" key="1">
    <citation type="submission" date="2023-01" db="EMBL/GenBank/DDBJ databases">
        <title>Human gut microbiome strain richness.</title>
        <authorList>
            <person name="Chen-Liaw A."/>
        </authorList>
    </citation>
    <scope>NUCLEOTIDE SEQUENCE</scope>
    <source>
        <strain evidence="3">D43st1_D9_D43t1_170807</strain>
    </source>
</reference>
<dbReference type="Proteomes" id="UP001213042">
    <property type="component" value="Unassembled WGS sequence"/>
</dbReference>
<gene>
    <name evidence="3" type="ORF">PNW00_08520</name>
</gene>
<dbReference type="RefSeq" id="WP_195221284.1">
    <property type="nucleotide sequence ID" value="NZ_JADMWL010000013.1"/>
</dbReference>
<dbReference type="GO" id="GO:0004176">
    <property type="term" value="F:ATP-dependent peptidase activity"/>
    <property type="evidence" value="ECO:0007669"/>
    <property type="project" value="InterPro"/>
</dbReference>
<evidence type="ECO:0000313" key="4">
    <source>
        <dbReference type="Proteomes" id="UP001213042"/>
    </source>
</evidence>
<dbReference type="PANTHER" id="PTHR10381">
    <property type="entry name" value="ATP-DEPENDENT CLP PROTEASE PROTEOLYTIC SUBUNIT"/>
    <property type="match status" value="1"/>
</dbReference>
<name>A0AAW6EKS0_9FIRM</name>
<dbReference type="CDD" id="cd07017">
    <property type="entry name" value="S14_ClpP_2"/>
    <property type="match status" value="1"/>
</dbReference>
<dbReference type="InterPro" id="IPR029045">
    <property type="entry name" value="ClpP/crotonase-like_dom_sf"/>
</dbReference>
<dbReference type="GO" id="GO:0051117">
    <property type="term" value="F:ATPase binding"/>
    <property type="evidence" value="ECO:0007669"/>
    <property type="project" value="TreeGrafter"/>
</dbReference>
<accession>A0AAW6EKS0</accession>